<keyword evidence="3 6" id="KW-0812">Transmembrane</keyword>
<proteinExistence type="predicted"/>
<evidence type="ECO:0000256" key="1">
    <source>
        <dbReference type="ARBA" id="ARBA00004651"/>
    </source>
</evidence>
<keyword evidence="5 6" id="KW-0472">Membrane</keyword>
<evidence type="ECO:0000313" key="8">
    <source>
        <dbReference type="EMBL" id="UUI67778.1"/>
    </source>
</evidence>
<feature type="transmembrane region" description="Helical" evidence="6">
    <location>
        <begin position="550"/>
        <end position="582"/>
    </location>
</feature>
<evidence type="ECO:0000256" key="4">
    <source>
        <dbReference type="ARBA" id="ARBA00022989"/>
    </source>
</evidence>
<name>A0ABY5KHD4_9ACTN</name>
<feature type="transmembrane region" description="Helical" evidence="6">
    <location>
        <begin position="19"/>
        <end position="39"/>
    </location>
</feature>
<sequence length="624" mass="62437">MSVVWASARAAARVHRASIAGSFAVVVLASALLTATGAWVEAGIRRTQGAVEPGAGELLAVSTSFAGTTVLIALFLVAATFGQSLRQRRRQFALLRTVGATPRQVRSMVVAEVLLVTAVAIPVGVVPGLLAAPWLTGLLISSGIVPAGFELGLSGAAPVATVLMLVPAALAAGLMASRQVSDGAASAVRQAGVEAPGLGRTRRIVAGVLLVSGLVVAGVPFVVSGTLASAMGSTSALLLLAAVAVAGSRLVHTVASRALGLIGGRAGAASTLALLNARGFSRRLTTAVVPLALLVALGGVQTGFAMTATQAAGRQLGDGLAADLVIEPTGRGDAARISGTPGVDSVATMTRVPVDVKTDEDDSIGFLAWESSSVLALGGDTELVDPVVREGSLDDLDGPATIAVSRDAMIGGFKGVGDTVDLRMGRGDEVQATIVAVYERGLGFGDFMMDPAALPASGAEPVTLVSVADGAEASVSDALADQGITAVDVDEHVAHATDASADGQRLSDVLLLVLLAFSALVAANTLVMLTAGRAAEFRLLRRTGATRTQLLAMVATESLVVAFTAIVIGVACVLPSLVGAAYGLLGTVVPAVNWPISVGLVGAVIAVSLLPIVSGRRLTAGAPV</sequence>
<reference evidence="8 9" key="1">
    <citation type="submission" date="2022-07" db="EMBL/GenBank/DDBJ databases">
        <title>Novel species in genus Aeromicrobium.</title>
        <authorList>
            <person name="Ye L."/>
        </authorList>
    </citation>
    <scope>NUCLEOTIDE SEQUENCE [LARGE SCALE GENOMIC DNA]</scope>
    <source>
        <strain evidence="9">zg-Y50</strain>
    </source>
</reference>
<keyword evidence="4 6" id="KW-1133">Transmembrane helix</keyword>
<dbReference type="EMBL" id="CP101990">
    <property type="protein sequence ID" value="UUI67778.1"/>
    <property type="molecule type" value="Genomic_DNA"/>
</dbReference>
<feature type="transmembrane region" description="Helical" evidence="6">
    <location>
        <begin position="229"/>
        <end position="251"/>
    </location>
</feature>
<dbReference type="PANTHER" id="PTHR30287">
    <property type="entry name" value="MEMBRANE COMPONENT OF PREDICTED ABC SUPERFAMILY METABOLITE UPTAKE TRANSPORTER"/>
    <property type="match status" value="1"/>
</dbReference>
<keyword evidence="2" id="KW-1003">Cell membrane</keyword>
<gene>
    <name evidence="8" type="ORF">NP095_11295</name>
</gene>
<dbReference type="PANTHER" id="PTHR30287:SF1">
    <property type="entry name" value="INNER MEMBRANE PROTEIN"/>
    <property type="match status" value="1"/>
</dbReference>
<dbReference type="Pfam" id="PF02687">
    <property type="entry name" value="FtsX"/>
    <property type="match status" value="2"/>
</dbReference>
<comment type="subcellular location">
    <subcellularLocation>
        <location evidence="1">Cell membrane</location>
        <topology evidence="1">Multi-pass membrane protein</topology>
    </subcellularLocation>
</comment>
<feature type="domain" description="ABC3 transporter permease C-terminal" evidence="7">
    <location>
        <begin position="64"/>
        <end position="179"/>
    </location>
</feature>
<dbReference type="InterPro" id="IPR038766">
    <property type="entry name" value="Membrane_comp_ABC_pdt"/>
</dbReference>
<evidence type="ECO:0000256" key="6">
    <source>
        <dbReference type="SAM" id="Phobius"/>
    </source>
</evidence>
<protein>
    <submittedName>
        <fullName evidence="8">ABC transporter permease</fullName>
    </submittedName>
</protein>
<feature type="transmembrane region" description="Helical" evidence="6">
    <location>
        <begin position="204"/>
        <end position="223"/>
    </location>
</feature>
<evidence type="ECO:0000256" key="2">
    <source>
        <dbReference type="ARBA" id="ARBA00022475"/>
    </source>
</evidence>
<evidence type="ECO:0000256" key="5">
    <source>
        <dbReference type="ARBA" id="ARBA00023136"/>
    </source>
</evidence>
<feature type="transmembrane region" description="Helical" evidence="6">
    <location>
        <begin position="155"/>
        <end position="176"/>
    </location>
</feature>
<evidence type="ECO:0000259" key="7">
    <source>
        <dbReference type="Pfam" id="PF02687"/>
    </source>
</evidence>
<feature type="transmembrane region" description="Helical" evidence="6">
    <location>
        <begin position="284"/>
        <end position="306"/>
    </location>
</feature>
<feature type="transmembrane region" description="Helical" evidence="6">
    <location>
        <begin position="59"/>
        <end position="81"/>
    </location>
</feature>
<accession>A0ABY5KHD4</accession>
<keyword evidence="9" id="KW-1185">Reference proteome</keyword>
<evidence type="ECO:0000256" key="3">
    <source>
        <dbReference type="ARBA" id="ARBA00022692"/>
    </source>
</evidence>
<feature type="transmembrane region" description="Helical" evidence="6">
    <location>
        <begin position="113"/>
        <end position="135"/>
    </location>
</feature>
<evidence type="ECO:0000313" key="9">
    <source>
        <dbReference type="Proteomes" id="UP001315860"/>
    </source>
</evidence>
<feature type="transmembrane region" description="Helical" evidence="6">
    <location>
        <begin position="509"/>
        <end position="529"/>
    </location>
</feature>
<dbReference type="Proteomes" id="UP001315860">
    <property type="component" value="Chromosome"/>
</dbReference>
<feature type="domain" description="ABC3 transporter permease C-terminal" evidence="7">
    <location>
        <begin position="510"/>
        <end position="610"/>
    </location>
</feature>
<organism evidence="8 9">
    <name type="scientific">Aeromicrobium duanguangcaii</name>
    <dbReference type="NCBI Taxonomy" id="2968086"/>
    <lineage>
        <taxon>Bacteria</taxon>
        <taxon>Bacillati</taxon>
        <taxon>Actinomycetota</taxon>
        <taxon>Actinomycetes</taxon>
        <taxon>Propionibacteriales</taxon>
        <taxon>Nocardioidaceae</taxon>
        <taxon>Aeromicrobium</taxon>
    </lineage>
</organism>
<feature type="transmembrane region" description="Helical" evidence="6">
    <location>
        <begin position="594"/>
        <end position="613"/>
    </location>
</feature>
<dbReference type="InterPro" id="IPR003838">
    <property type="entry name" value="ABC3_permease_C"/>
</dbReference>
<dbReference type="RefSeq" id="WP_232418795.1">
    <property type="nucleotide sequence ID" value="NZ_CP101990.1"/>
</dbReference>